<gene>
    <name evidence="7" type="ORF">DCAF_LOCUS12238</name>
</gene>
<comment type="caution">
    <text evidence="7">The sequence shown here is derived from an EMBL/GenBank/DDBJ whole genome shotgun (WGS) entry which is preliminary data.</text>
</comment>
<keyword evidence="4" id="KW-0479">Metal-binding</keyword>
<evidence type="ECO:0008006" key="9">
    <source>
        <dbReference type="Google" id="ProtNLM"/>
    </source>
</evidence>
<dbReference type="InterPro" id="IPR002401">
    <property type="entry name" value="Cyt_P450_E_grp-I"/>
</dbReference>
<accession>A0AAV1RL86</accession>
<dbReference type="InterPro" id="IPR036396">
    <property type="entry name" value="Cyt_P450_sf"/>
</dbReference>
<keyword evidence="8" id="KW-1185">Reference proteome</keyword>
<name>A0AAV1RL86_9ROSI</name>
<evidence type="ECO:0000313" key="7">
    <source>
        <dbReference type="EMBL" id="CAK7337211.1"/>
    </source>
</evidence>
<dbReference type="GO" id="GO:0004497">
    <property type="term" value="F:monooxygenase activity"/>
    <property type="evidence" value="ECO:0007669"/>
    <property type="project" value="InterPro"/>
</dbReference>
<dbReference type="GO" id="GO:0016705">
    <property type="term" value="F:oxidoreductase activity, acting on paired donors, with incorporation or reduction of molecular oxygen"/>
    <property type="evidence" value="ECO:0007669"/>
    <property type="project" value="InterPro"/>
</dbReference>
<keyword evidence="5" id="KW-0560">Oxidoreductase</keyword>
<dbReference type="PANTHER" id="PTHR47950:SF49">
    <property type="entry name" value="CYTOCHROME P450"/>
    <property type="match status" value="1"/>
</dbReference>
<dbReference type="EMBL" id="CAWUPB010001010">
    <property type="protein sequence ID" value="CAK7337211.1"/>
    <property type="molecule type" value="Genomic_DNA"/>
</dbReference>
<dbReference type="Gene3D" id="1.10.630.10">
    <property type="entry name" value="Cytochrome P450"/>
    <property type="match status" value="1"/>
</dbReference>
<organism evidence="7 8">
    <name type="scientific">Dovyalis caffra</name>
    <dbReference type="NCBI Taxonomy" id="77055"/>
    <lineage>
        <taxon>Eukaryota</taxon>
        <taxon>Viridiplantae</taxon>
        <taxon>Streptophyta</taxon>
        <taxon>Embryophyta</taxon>
        <taxon>Tracheophyta</taxon>
        <taxon>Spermatophyta</taxon>
        <taxon>Magnoliopsida</taxon>
        <taxon>eudicotyledons</taxon>
        <taxon>Gunneridae</taxon>
        <taxon>Pentapetalae</taxon>
        <taxon>rosids</taxon>
        <taxon>fabids</taxon>
        <taxon>Malpighiales</taxon>
        <taxon>Salicaceae</taxon>
        <taxon>Flacourtieae</taxon>
        <taxon>Dovyalis</taxon>
    </lineage>
</organism>
<evidence type="ECO:0000256" key="5">
    <source>
        <dbReference type="ARBA" id="ARBA00023002"/>
    </source>
</evidence>
<dbReference type="GO" id="GO:0020037">
    <property type="term" value="F:heme binding"/>
    <property type="evidence" value="ECO:0007669"/>
    <property type="project" value="InterPro"/>
</dbReference>
<comment type="similarity">
    <text evidence="2">Belongs to the cytochrome P450 family.</text>
</comment>
<keyword evidence="3" id="KW-0349">Heme</keyword>
<reference evidence="7 8" key="1">
    <citation type="submission" date="2024-01" db="EMBL/GenBank/DDBJ databases">
        <authorList>
            <person name="Waweru B."/>
        </authorList>
    </citation>
    <scope>NUCLEOTIDE SEQUENCE [LARGE SCALE GENOMIC DNA]</scope>
</reference>
<comment type="cofactor">
    <cofactor evidence="1">
        <name>heme</name>
        <dbReference type="ChEBI" id="CHEBI:30413"/>
    </cofactor>
</comment>
<evidence type="ECO:0000256" key="1">
    <source>
        <dbReference type="ARBA" id="ARBA00001971"/>
    </source>
</evidence>
<dbReference type="AlphaFoldDB" id="A0AAV1RL86"/>
<keyword evidence="6" id="KW-0408">Iron</keyword>
<dbReference type="SUPFAM" id="SSF48264">
    <property type="entry name" value="Cytochrome P450"/>
    <property type="match status" value="1"/>
</dbReference>
<evidence type="ECO:0000313" key="8">
    <source>
        <dbReference type="Proteomes" id="UP001314170"/>
    </source>
</evidence>
<dbReference type="PANTHER" id="PTHR47950">
    <property type="entry name" value="CYTOCHROME P450, FAMILY 76, SUBFAMILY C, POLYPEPTIDE 5-RELATED"/>
    <property type="match status" value="1"/>
</dbReference>
<dbReference type="GO" id="GO:0005506">
    <property type="term" value="F:iron ion binding"/>
    <property type="evidence" value="ECO:0007669"/>
    <property type="project" value="InterPro"/>
</dbReference>
<evidence type="ECO:0000256" key="3">
    <source>
        <dbReference type="ARBA" id="ARBA00022617"/>
    </source>
</evidence>
<evidence type="ECO:0000256" key="6">
    <source>
        <dbReference type="ARBA" id="ARBA00023004"/>
    </source>
</evidence>
<dbReference type="Pfam" id="PF00067">
    <property type="entry name" value="p450"/>
    <property type="match status" value="1"/>
</dbReference>
<dbReference type="Proteomes" id="UP001314170">
    <property type="component" value="Unassembled WGS sequence"/>
</dbReference>
<sequence>MIVYSLIDISPKWLHTKLSNVLDRIATISDPKLTRGWKSVRALCRNELFSLKAIESQAVLRKKKVGEIVEFLGTKEGKACWDFVEFEDDGAASRLKSLVRRMAELGATPNLADFYPIFADWILKRLKRNSQKVLKKCLRYGEFTSRKEEIATSMMHRFLGCTETTATAIEWVITELLKSKEVMKKVREELKREITNSFFKEYHVSQLPYLNACREETPRLHHPEPFLVPNSALETCEVMNYTIPRDSQVTVNIWAIDRARSFNLGRSIIIQT</sequence>
<protein>
    <recommendedName>
        <fullName evidence="9">Cytochrome P450</fullName>
    </recommendedName>
</protein>
<proteinExistence type="inferred from homology"/>
<evidence type="ECO:0000256" key="4">
    <source>
        <dbReference type="ARBA" id="ARBA00022723"/>
    </source>
</evidence>
<dbReference type="InterPro" id="IPR001128">
    <property type="entry name" value="Cyt_P450"/>
</dbReference>
<evidence type="ECO:0000256" key="2">
    <source>
        <dbReference type="ARBA" id="ARBA00010617"/>
    </source>
</evidence>
<dbReference type="PRINTS" id="PR00463">
    <property type="entry name" value="EP450I"/>
</dbReference>